<organism evidence="1 2">
    <name type="scientific">Elysia crispata</name>
    <name type="common">lettuce slug</name>
    <dbReference type="NCBI Taxonomy" id="231223"/>
    <lineage>
        <taxon>Eukaryota</taxon>
        <taxon>Metazoa</taxon>
        <taxon>Spiralia</taxon>
        <taxon>Lophotrochozoa</taxon>
        <taxon>Mollusca</taxon>
        <taxon>Gastropoda</taxon>
        <taxon>Heterobranchia</taxon>
        <taxon>Euthyneura</taxon>
        <taxon>Panpulmonata</taxon>
        <taxon>Sacoglossa</taxon>
        <taxon>Placobranchoidea</taxon>
        <taxon>Plakobranchidae</taxon>
        <taxon>Elysia</taxon>
    </lineage>
</organism>
<dbReference type="AlphaFoldDB" id="A0AAE0YQL6"/>
<proteinExistence type="predicted"/>
<sequence length="97" mass="10981">MSSFPHMALVMTSEPDVVPNTLPPSDPRGLYLSDSNHASSRQRSKWISEHVHVLSKSRTGVSLLSSPVLHWYLFSCLLHPPTQIDRIVDHIETIFTF</sequence>
<evidence type="ECO:0000313" key="2">
    <source>
        <dbReference type="Proteomes" id="UP001283361"/>
    </source>
</evidence>
<gene>
    <name evidence="1" type="ORF">RRG08_050954</name>
</gene>
<dbReference type="EMBL" id="JAWDGP010005682">
    <property type="protein sequence ID" value="KAK3754292.1"/>
    <property type="molecule type" value="Genomic_DNA"/>
</dbReference>
<keyword evidence="2" id="KW-1185">Reference proteome</keyword>
<protein>
    <submittedName>
        <fullName evidence="1">Uncharacterized protein</fullName>
    </submittedName>
</protein>
<evidence type="ECO:0000313" key="1">
    <source>
        <dbReference type="EMBL" id="KAK3754292.1"/>
    </source>
</evidence>
<reference evidence="1" key="1">
    <citation type="journal article" date="2023" name="G3 (Bethesda)">
        <title>A reference genome for the long-term kleptoplast-retaining sea slug Elysia crispata morphotype clarki.</title>
        <authorList>
            <person name="Eastman K.E."/>
            <person name="Pendleton A.L."/>
            <person name="Shaikh M.A."/>
            <person name="Suttiyut T."/>
            <person name="Ogas R."/>
            <person name="Tomko P."/>
            <person name="Gavelis G."/>
            <person name="Widhalm J.R."/>
            <person name="Wisecaver J.H."/>
        </authorList>
    </citation>
    <scope>NUCLEOTIDE SEQUENCE</scope>
    <source>
        <strain evidence="1">ECLA1</strain>
    </source>
</reference>
<dbReference type="Proteomes" id="UP001283361">
    <property type="component" value="Unassembled WGS sequence"/>
</dbReference>
<accession>A0AAE0YQL6</accession>
<name>A0AAE0YQL6_9GAST</name>
<comment type="caution">
    <text evidence="1">The sequence shown here is derived from an EMBL/GenBank/DDBJ whole genome shotgun (WGS) entry which is preliminary data.</text>
</comment>